<dbReference type="GO" id="GO:0008289">
    <property type="term" value="F:lipid binding"/>
    <property type="evidence" value="ECO:0007669"/>
    <property type="project" value="InterPro"/>
</dbReference>
<dbReference type="EMBL" id="GG738864">
    <property type="protein sequence ID" value="EFC45105.1"/>
    <property type="molecule type" value="Genomic_DNA"/>
</dbReference>
<evidence type="ECO:0000313" key="2">
    <source>
        <dbReference type="EMBL" id="EFC45105.1"/>
    </source>
</evidence>
<dbReference type="CDD" id="cd00177">
    <property type="entry name" value="START"/>
    <property type="match status" value="1"/>
</dbReference>
<dbReference type="PROSITE" id="PS50848">
    <property type="entry name" value="START"/>
    <property type="match status" value="1"/>
</dbReference>
<dbReference type="PANTHER" id="PTHR19308:SF14">
    <property type="entry name" value="START DOMAIN-CONTAINING PROTEIN"/>
    <property type="match status" value="1"/>
</dbReference>
<dbReference type="VEuPathDB" id="AmoebaDB:NAEGRDRAFT_66767"/>
<keyword evidence="3" id="KW-1185">Reference proteome</keyword>
<dbReference type="GO" id="GO:0005737">
    <property type="term" value="C:cytoplasm"/>
    <property type="evidence" value="ECO:0007669"/>
    <property type="project" value="UniProtKB-ARBA"/>
</dbReference>
<dbReference type="OMA" id="HSETYEP"/>
<dbReference type="Gene3D" id="3.30.530.20">
    <property type="match status" value="1"/>
</dbReference>
<reference evidence="2 3" key="1">
    <citation type="journal article" date="2010" name="Cell">
        <title>The genome of Naegleria gruberi illuminates early eukaryotic versatility.</title>
        <authorList>
            <person name="Fritz-Laylin L.K."/>
            <person name="Prochnik S.E."/>
            <person name="Ginger M.L."/>
            <person name="Dacks J.B."/>
            <person name="Carpenter M.L."/>
            <person name="Field M.C."/>
            <person name="Kuo A."/>
            <person name="Paredez A."/>
            <person name="Chapman J."/>
            <person name="Pham J."/>
            <person name="Shu S."/>
            <person name="Neupane R."/>
            <person name="Cipriano M."/>
            <person name="Mancuso J."/>
            <person name="Tu H."/>
            <person name="Salamov A."/>
            <person name="Lindquist E."/>
            <person name="Shapiro H."/>
            <person name="Lucas S."/>
            <person name="Grigoriev I.V."/>
            <person name="Cande W.Z."/>
            <person name="Fulton C."/>
            <person name="Rokhsar D.S."/>
            <person name="Dawson S.C."/>
        </authorList>
    </citation>
    <scope>NUCLEOTIDE SEQUENCE [LARGE SCALE GENOMIC DNA]</scope>
    <source>
        <strain evidence="2 3">NEG-M</strain>
    </source>
</reference>
<dbReference type="InParanoid" id="D2VD98"/>
<sequence length="250" mass="29109">MTCSSAPNIKEDEQVRILQDLETRKRIKEKWNQAFEWAKEMSFDDAIEKGWMEYSQTRKNVKIYQTTRRIQNEKFEGHMCIRGDVLVEKCTAEEFMTPFTCLDMEIKKILDPLVKRNEDVEMWTDEDGTFKIQYFLIGTAPLVSDRDFIYVVKIGKLTPTISYVVSASIHSETYEPPSDFVTSTKAVRSHNYFISNFYEQLEDGNLKATYCTCSDPRGWIPTALTNTFLQHQPLKMADIAKVAQKNLLEH</sequence>
<dbReference type="InterPro" id="IPR002913">
    <property type="entry name" value="START_lipid-bd_dom"/>
</dbReference>
<proteinExistence type="predicted"/>
<name>D2VD98_NAEGR</name>
<dbReference type="OrthoDB" id="5403181at2759"/>
<gene>
    <name evidence="2" type="ORF">NAEGRDRAFT_66767</name>
</gene>
<dbReference type="SUPFAM" id="SSF55961">
    <property type="entry name" value="Bet v1-like"/>
    <property type="match status" value="1"/>
</dbReference>
<dbReference type="PANTHER" id="PTHR19308">
    <property type="entry name" value="PHOSPHATIDYLCHOLINE TRANSFER PROTEIN"/>
    <property type="match status" value="1"/>
</dbReference>
<dbReference type="KEGG" id="ngr:NAEGRDRAFT_66767"/>
<dbReference type="InterPro" id="IPR051213">
    <property type="entry name" value="START_lipid_transfer"/>
</dbReference>
<evidence type="ECO:0000259" key="1">
    <source>
        <dbReference type="PROSITE" id="PS50848"/>
    </source>
</evidence>
<protein>
    <submittedName>
        <fullName evidence="2">Predicted protein</fullName>
    </submittedName>
</protein>
<dbReference type="Pfam" id="PF01852">
    <property type="entry name" value="START"/>
    <property type="match status" value="1"/>
</dbReference>
<dbReference type="GeneID" id="8857056"/>
<evidence type="ECO:0000313" key="3">
    <source>
        <dbReference type="Proteomes" id="UP000006671"/>
    </source>
</evidence>
<feature type="domain" description="START" evidence="1">
    <location>
        <begin position="48"/>
        <end position="229"/>
    </location>
</feature>
<dbReference type="RefSeq" id="XP_002677849.1">
    <property type="nucleotide sequence ID" value="XM_002677803.1"/>
</dbReference>
<accession>D2VD98</accession>
<organism evidence="3">
    <name type="scientific">Naegleria gruberi</name>
    <name type="common">Amoeba</name>
    <dbReference type="NCBI Taxonomy" id="5762"/>
    <lineage>
        <taxon>Eukaryota</taxon>
        <taxon>Discoba</taxon>
        <taxon>Heterolobosea</taxon>
        <taxon>Tetramitia</taxon>
        <taxon>Eutetramitia</taxon>
        <taxon>Vahlkampfiidae</taxon>
        <taxon>Naegleria</taxon>
    </lineage>
</organism>
<dbReference type="InterPro" id="IPR023393">
    <property type="entry name" value="START-like_dom_sf"/>
</dbReference>
<dbReference type="AlphaFoldDB" id="D2VD98"/>
<dbReference type="Proteomes" id="UP000006671">
    <property type="component" value="Unassembled WGS sequence"/>
</dbReference>